<evidence type="ECO:0000256" key="7">
    <source>
        <dbReference type="RuleBase" id="RU003345"/>
    </source>
</evidence>
<organism evidence="9 10">
    <name type="scientific">Bacillus chungangensis</name>
    <dbReference type="NCBI Taxonomy" id="587633"/>
    <lineage>
        <taxon>Bacteria</taxon>
        <taxon>Bacillati</taxon>
        <taxon>Bacillota</taxon>
        <taxon>Bacilli</taxon>
        <taxon>Bacillales</taxon>
        <taxon>Bacillaceae</taxon>
        <taxon>Bacillus</taxon>
    </lineage>
</organism>
<keyword evidence="2 7" id="KW-0560">Oxidoreductase</keyword>
<evidence type="ECO:0000256" key="5">
    <source>
        <dbReference type="NCBIfam" id="TIGR01804"/>
    </source>
</evidence>
<evidence type="ECO:0000256" key="6">
    <source>
        <dbReference type="PROSITE-ProRule" id="PRU10007"/>
    </source>
</evidence>
<evidence type="ECO:0000256" key="4">
    <source>
        <dbReference type="ARBA" id="ARBA00037921"/>
    </source>
</evidence>
<dbReference type="Gene3D" id="3.40.605.10">
    <property type="entry name" value="Aldehyde Dehydrogenase, Chain A, domain 1"/>
    <property type="match status" value="1"/>
</dbReference>
<dbReference type="SUPFAM" id="SSF53720">
    <property type="entry name" value="ALDH-like"/>
    <property type="match status" value="1"/>
</dbReference>
<accession>A0ABT9WVE0</accession>
<sequence>MSHSSRIKDFVSGNIRNWNMFIGQWVEASERRERHILNPFNQEVIAIVAEGSKEDAERAIAVAREAFDEGTWPHMSGYDRSKLINRIAALVEKHCDELAILETLNTGKTLIESKADMNDIADVFRYYASLANKDERVFIDSPIKNTSSQIRREPVGVCALITPWNYPLLQASWKLAPALAAGNTVVLKPSELTPLTSLKMMELIEEAGIPSGVINVVTGSGATVGSTLAASMDVDFISFTGGGETGRKILGYAASNFKKIALELGGKNPNVVFADCDFETALDYALNAVFFHAGQVCSAGTRLIIEESLHDRFVAALVDRVKSIKLGSGMDDETEMGPLISAEHLHKVEKYIEIGKREGATLLVGGKGPEDKALAQGFFILPTIFDHCSANMRIVQEETFGPILTVETFQTEAEAIRLANDSVYGLAGAVWTKDMKRAERVSRAFRMGTVWINDFHPYFAQAPWGGYKQSGIGRELGKVGLEEYTEIKHIFQNDHPQPMKWFGNQLKGEE</sequence>
<evidence type="ECO:0000256" key="2">
    <source>
        <dbReference type="ARBA" id="ARBA00023002"/>
    </source>
</evidence>
<evidence type="ECO:0000256" key="3">
    <source>
        <dbReference type="ARBA" id="ARBA00023027"/>
    </source>
</evidence>
<dbReference type="InterPro" id="IPR016161">
    <property type="entry name" value="Ald_DH/histidinol_DH"/>
</dbReference>
<evidence type="ECO:0000259" key="8">
    <source>
        <dbReference type="Pfam" id="PF00171"/>
    </source>
</evidence>
<dbReference type="InterPro" id="IPR016163">
    <property type="entry name" value="Ald_DH_C"/>
</dbReference>
<comment type="caution">
    <text evidence="9">The sequence shown here is derived from an EMBL/GenBank/DDBJ whole genome shotgun (WGS) entry which is preliminary data.</text>
</comment>
<dbReference type="EC" id="1.2.1.8" evidence="5"/>
<feature type="active site" evidence="6">
    <location>
        <position position="263"/>
    </location>
</feature>
<comment type="pathway">
    <text evidence="4">Amine and polyamine biosynthesis; betaine biosynthesis via choline pathway; betaine from betaine aldehyde: step 1/1.</text>
</comment>
<dbReference type="Proteomes" id="UP001223586">
    <property type="component" value="Unassembled WGS sequence"/>
</dbReference>
<proteinExistence type="inferred from homology"/>
<dbReference type="Pfam" id="PF00171">
    <property type="entry name" value="Aldedh"/>
    <property type="match status" value="1"/>
</dbReference>
<dbReference type="InterPro" id="IPR016162">
    <property type="entry name" value="Ald_DH_N"/>
</dbReference>
<reference evidence="9 10" key="1">
    <citation type="submission" date="2023-07" db="EMBL/GenBank/DDBJ databases">
        <title>Genomic Encyclopedia of Type Strains, Phase IV (KMG-IV): sequencing the most valuable type-strain genomes for metagenomic binning, comparative biology and taxonomic classification.</title>
        <authorList>
            <person name="Goeker M."/>
        </authorList>
    </citation>
    <scope>NUCLEOTIDE SEQUENCE [LARGE SCALE GENOMIC DNA]</scope>
    <source>
        <strain evidence="9 10">DSM 23837</strain>
    </source>
</reference>
<dbReference type="EMBL" id="JAUSTT010000020">
    <property type="protein sequence ID" value="MDQ0177268.1"/>
    <property type="molecule type" value="Genomic_DNA"/>
</dbReference>
<dbReference type="GO" id="GO:0008802">
    <property type="term" value="F:betaine-aldehyde dehydrogenase (NAD+) activity"/>
    <property type="evidence" value="ECO:0007669"/>
    <property type="project" value="UniProtKB-EC"/>
</dbReference>
<name>A0ABT9WVE0_9BACI</name>
<dbReference type="PROSITE" id="PS00687">
    <property type="entry name" value="ALDEHYDE_DEHYDR_GLU"/>
    <property type="match status" value="1"/>
</dbReference>
<dbReference type="CDD" id="cd07119">
    <property type="entry name" value="ALDH_BADH-GbsA"/>
    <property type="match status" value="1"/>
</dbReference>
<dbReference type="InterPro" id="IPR011264">
    <property type="entry name" value="BADH"/>
</dbReference>
<protein>
    <recommendedName>
        <fullName evidence="5">Betaine-aldehyde dehydrogenase</fullName>
        <ecNumber evidence="5">1.2.1.8</ecNumber>
    </recommendedName>
</protein>
<dbReference type="NCBIfam" id="TIGR01804">
    <property type="entry name" value="BADH"/>
    <property type="match status" value="1"/>
</dbReference>
<dbReference type="Gene3D" id="3.40.309.10">
    <property type="entry name" value="Aldehyde Dehydrogenase, Chain A, domain 2"/>
    <property type="match status" value="1"/>
</dbReference>
<feature type="domain" description="Aldehyde dehydrogenase" evidence="8">
    <location>
        <begin position="25"/>
        <end position="490"/>
    </location>
</feature>
<dbReference type="InterPro" id="IPR016160">
    <property type="entry name" value="Ald_DH_CS_CYS"/>
</dbReference>
<keyword evidence="3" id="KW-0520">NAD</keyword>
<comment type="similarity">
    <text evidence="1 7">Belongs to the aldehyde dehydrogenase family.</text>
</comment>
<gene>
    <name evidence="9" type="ORF">J2S08_003147</name>
</gene>
<dbReference type="PANTHER" id="PTHR43860">
    <property type="entry name" value="BETAINE ALDEHYDE DEHYDROGENASE"/>
    <property type="match status" value="1"/>
</dbReference>
<evidence type="ECO:0000256" key="1">
    <source>
        <dbReference type="ARBA" id="ARBA00009986"/>
    </source>
</evidence>
<dbReference type="InterPro" id="IPR029510">
    <property type="entry name" value="Ald_DH_CS_GLU"/>
</dbReference>
<dbReference type="PANTHER" id="PTHR43860:SF2">
    <property type="entry name" value="BETAINE ALDEHYDE DEHYDROGENASE-RELATED"/>
    <property type="match status" value="1"/>
</dbReference>
<keyword evidence="10" id="KW-1185">Reference proteome</keyword>
<dbReference type="InterPro" id="IPR015590">
    <property type="entry name" value="Aldehyde_DH_dom"/>
</dbReference>
<evidence type="ECO:0000313" key="9">
    <source>
        <dbReference type="EMBL" id="MDQ0177268.1"/>
    </source>
</evidence>
<evidence type="ECO:0000313" key="10">
    <source>
        <dbReference type="Proteomes" id="UP001223586"/>
    </source>
</evidence>
<dbReference type="PROSITE" id="PS00070">
    <property type="entry name" value="ALDEHYDE_DEHYDR_CYS"/>
    <property type="match status" value="1"/>
</dbReference>